<dbReference type="RefSeq" id="WP_309902495.1">
    <property type="nucleotide sequence ID" value="NZ_JAVDRF010000005.1"/>
</dbReference>
<name>A0ABU1NET0_9BURK</name>
<keyword evidence="2" id="KW-1185">Reference proteome</keyword>
<dbReference type="EMBL" id="JAVDRF010000005">
    <property type="protein sequence ID" value="MDR6536979.1"/>
    <property type="molecule type" value="Genomic_DNA"/>
</dbReference>
<proteinExistence type="predicted"/>
<accession>A0ABU1NET0</accession>
<evidence type="ECO:0000313" key="2">
    <source>
        <dbReference type="Proteomes" id="UP001184230"/>
    </source>
</evidence>
<comment type="caution">
    <text evidence="1">The sequence shown here is derived from an EMBL/GenBank/DDBJ whole genome shotgun (WGS) entry which is preliminary data.</text>
</comment>
<evidence type="ECO:0000313" key="1">
    <source>
        <dbReference type="EMBL" id="MDR6536979.1"/>
    </source>
</evidence>
<gene>
    <name evidence="1" type="ORF">J2739_002752</name>
</gene>
<protein>
    <submittedName>
        <fullName evidence="1">Uncharacterized protein</fullName>
    </submittedName>
</protein>
<dbReference type="Proteomes" id="UP001184230">
    <property type="component" value="Unassembled WGS sequence"/>
</dbReference>
<reference evidence="1 2" key="1">
    <citation type="submission" date="2023-07" db="EMBL/GenBank/DDBJ databases">
        <title>Sorghum-associated microbial communities from plants grown in Nebraska, USA.</title>
        <authorList>
            <person name="Schachtman D."/>
        </authorList>
    </citation>
    <scope>NUCLEOTIDE SEQUENCE [LARGE SCALE GENOMIC DNA]</scope>
    <source>
        <strain evidence="1 2">DS1781</strain>
    </source>
</reference>
<sequence length="280" mass="31439">MLTSEAKYILRQAVEERFPERQGSRDASAAELLSSLLRSRPELIKELDFDWKSRDATARQLAGDSWLWDTVEGVLERAQSALSHFGDDAKQMSRWALPLLQKLDGSKSIEEGAAMDQLSDCADVYVRSDWAESPTLELWLVRQMIFAETYAFGRQLGIPLQGRSAKFWWMWTKSTAKWVIGLAVAFAIGDAHGWAAGVMAYVAWLALIRYLASDQLKALVEPSETFALMRNAYVISLRSSPCPAEIERALSLAENKGAVWPAGLRALLERALARNKVIWM</sequence>
<organism evidence="1 2">
    <name type="scientific">Variovorax soli</name>
    <dbReference type="NCBI Taxonomy" id="376815"/>
    <lineage>
        <taxon>Bacteria</taxon>
        <taxon>Pseudomonadati</taxon>
        <taxon>Pseudomonadota</taxon>
        <taxon>Betaproteobacteria</taxon>
        <taxon>Burkholderiales</taxon>
        <taxon>Comamonadaceae</taxon>
        <taxon>Variovorax</taxon>
    </lineage>
</organism>